<protein>
    <recommendedName>
        <fullName evidence="4">EamA domain-containing protein</fullName>
    </recommendedName>
</protein>
<feature type="transmembrane region" description="Helical" evidence="1">
    <location>
        <begin position="53"/>
        <end position="73"/>
    </location>
</feature>
<organism evidence="2 3">
    <name type="scientific">Pseudomonas kairouanensis</name>
    <dbReference type="NCBI Taxonomy" id="2293832"/>
    <lineage>
        <taxon>Bacteria</taxon>
        <taxon>Pseudomonadati</taxon>
        <taxon>Pseudomonadota</taxon>
        <taxon>Gammaproteobacteria</taxon>
        <taxon>Pseudomonadales</taxon>
        <taxon>Pseudomonadaceae</taxon>
        <taxon>Pseudomonas</taxon>
    </lineage>
</organism>
<evidence type="ECO:0000256" key="1">
    <source>
        <dbReference type="SAM" id="Phobius"/>
    </source>
</evidence>
<dbReference type="AlphaFoldDB" id="A0A4Z0ACU6"/>
<accession>A0A4Z0ACU6</accession>
<proteinExistence type="predicted"/>
<sequence length="107" mass="11623">MLLLSASAIICIHKDLFSLSTDKTIDILIFALAFVFLTQLALQYAINALGVEPITIGLSLAPTAALLVTAAALDDRLNNLHISTTLINSILLIVFGLYYYQSRKIAE</sequence>
<gene>
    <name evidence="2" type="ORF">DYL59_29680</name>
</gene>
<dbReference type="EMBL" id="QUZU01000069">
    <property type="protein sequence ID" value="TFY84320.1"/>
    <property type="molecule type" value="Genomic_DNA"/>
</dbReference>
<evidence type="ECO:0000313" key="3">
    <source>
        <dbReference type="Proteomes" id="UP000297391"/>
    </source>
</evidence>
<feature type="transmembrane region" description="Helical" evidence="1">
    <location>
        <begin position="27"/>
        <end position="46"/>
    </location>
</feature>
<keyword evidence="1" id="KW-0812">Transmembrane</keyword>
<keyword evidence="3" id="KW-1185">Reference proteome</keyword>
<dbReference type="Proteomes" id="UP000297391">
    <property type="component" value="Unassembled WGS sequence"/>
</dbReference>
<feature type="transmembrane region" description="Helical" evidence="1">
    <location>
        <begin position="79"/>
        <end position="100"/>
    </location>
</feature>
<comment type="caution">
    <text evidence="2">The sequence shown here is derived from an EMBL/GenBank/DDBJ whole genome shotgun (WGS) entry which is preliminary data.</text>
</comment>
<evidence type="ECO:0008006" key="4">
    <source>
        <dbReference type="Google" id="ProtNLM"/>
    </source>
</evidence>
<reference evidence="2 3" key="1">
    <citation type="journal article" date="2019" name="Syst. Appl. Microbiol.">
        <title>New species of pathogenic Pseudomonas isolated from citrus in Tunisia: Proposal of Pseudomonas kairouanensis sp. nov. and Pseudomonas nabeulensis sp. nov.</title>
        <authorList>
            <person name="Oueslati M."/>
            <person name="Mulet M."/>
            <person name="Gomila M."/>
            <person name="Berge O."/>
            <person name="Hajlaoui M.R."/>
            <person name="Lalucat J."/>
            <person name="Sadfi-Zouaoui N."/>
            <person name="Garcia-Valdes E."/>
        </authorList>
    </citation>
    <scope>NUCLEOTIDE SEQUENCE [LARGE SCALE GENOMIC DNA]</scope>
    <source>
        <strain evidence="2 3">KC12</strain>
    </source>
</reference>
<keyword evidence="1" id="KW-0472">Membrane</keyword>
<keyword evidence="1" id="KW-1133">Transmembrane helix</keyword>
<name>A0A4Z0ACU6_9PSED</name>
<evidence type="ECO:0000313" key="2">
    <source>
        <dbReference type="EMBL" id="TFY84320.1"/>
    </source>
</evidence>